<dbReference type="AlphaFoldDB" id="A0A9X1UBE7"/>
<dbReference type="Proteomes" id="UP001139054">
    <property type="component" value="Unassembled WGS sequence"/>
</dbReference>
<evidence type="ECO:0000313" key="1">
    <source>
        <dbReference type="EMBL" id="MCG2631051.1"/>
    </source>
</evidence>
<accession>A0A9X1UBE7</accession>
<comment type="caution">
    <text evidence="1">The sequence shown here is derived from an EMBL/GenBank/DDBJ whole genome shotgun (WGS) entry which is preliminary data.</text>
</comment>
<proteinExistence type="predicted"/>
<dbReference type="EMBL" id="JAKLTY010000025">
    <property type="protein sequence ID" value="MCG2631051.1"/>
    <property type="molecule type" value="Genomic_DNA"/>
</dbReference>
<organism evidence="1 2">
    <name type="scientific">Bradyrhizobium zhengyangense</name>
    <dbReference type="NCBI Taxonomy" id="2911009"/>
    <lineage>
        <taxon>Bacteria</taxon>
        <taxon>Pseudomonadati</taxon>
        <taxon>Pseudomonadota</taxon>
        <taxon>Alphaproteobacteria</taxon>
        <taxon>Hyphomicrobiales</taxon>
        <taxon>Nitrobacteraceae</taxon>
        <taxon>Bradyrhizobium</taxon>
    </lineage>
</organism>
<sequence>MKLISDRPYCDPEAAARKLIDLAKGIEAVQDGRIHIEKINAPFLFALKASGAEFGAGIKYAIEKGWIELHESGTYVRLLSPGDDLMSR</sequence>
<gene>
    <name evidence="1" type="ORF">L6654_30915</name>
</gene>
<evidence type="ECO:0000313" key="2">
    <source>
        <dbReference type="Proteomes" id="UP001139054"/>
    </source>
</evidence>
<reference evidence="1" key="1">
    <citation type="submission" date="2022-01" db="EMBL/GenBank/DDBJ databases">
        <title>Genome sequnece data of strain Bradyrhizobium sp. nov.</title>
        <authorList>
            <person name="Zhang J."/>
        </authorList>
    </citation>
    <scope>NUCLEOTIDE SEQUENCE</scope>
    <source>
        <strain evidence="1">WYCCWR 13023</strain>
    </source>
</reference>
<protein>
    <submittedName>
        <fullName evidence="1">Uncharacterized protein</fullName>
    </submittedName>
</protein>
<name>A0A9X1UBE7_9BRAD</name>
<dbReference type="RefSeq" id="WP_237891569.1">
    <property type="nucleotide sequence ID" value="NZ_JAKLTY010000025.1"/>
</dbReference>